<dbReference type="Pfam" id="PF03334">
    <property type="entry name" value="PhaG_MnhG_YufB"/>
    <property type="match status" value="1"/>
</dbReference>
<dbReference type="NCBIfam" id="TIGR01300">
    <property type="entry name" value="CPA3_mnhG_phaG"/>
    <property type="match status" value="1"/>
</dbReference>
<dbReference type="PANTHER" id="PTHR34703">
    <property type="entry name" value="ANTIPORTER SUBUNIT MNHG2-RELATED"/>
    <property type="match status" value="1"/>
</dbReference>
<sequence>MSAAVDILSAVLLLVGTLFTLIGGTGLLRLPDFFTRLHGASVTDTLGAGAILLGLALAAGWSLLMGKILALLLIMALLSPSAAHALARAAIHGIRRPWLDETQK</sequence>
<protein>
    <recommendedName>
        <fullName evidence="3">Na+/H+ antiporter subunit G</fullName>
    </recommendedName>
</protein>
<reference evidence="2" key="1">
    <citation type="submission" date="2018-05" db="EMBL/GenBank/DDBJ databases">
        <authorList>
            <person name="Lanie J.A."/>
            <person name="Ng W.-L."/>
            <person name="Kazmierczak K.M."/>
            <person name="Andrzejewski T.M."/>
            <person name="Davidsen T.M."/>
            <person name="Wayne K.J."/>
            <person name="Tettelin H."/>
            <person name="Glass J.I."/>
            <person name="Rusch D."/>
            <person name="Podicherti R."/>
            <person name="Tsui H.-C.T."/>
            <person name="Winkler M.E."/>
        </authorList>
    </citation>
    <scope>NUCLEOTIDE SEQUENCE</scope>
</reference>
<feature type="transmembrane region" description="Helical" evidence="1">
    <location>
        <begin position="48"/>
        <end position="78"/>
    </location>
</feature>
<organism evidence="2">
    <name type="scientific">marine metagenome</name>
    <dbReference type="NCBI Taxonomy" id="408172"/>
    <lineage>
        <taxon>unclassified sequences</taxon>
        <taxon>metagenomes</taxon>
        <taxon>ecological metagenomes</taxon>
    </lineage>
</organism>
<accession>A0A383BNV9</accession>
<keyword evidence="1" id="KW-0812">Transmembrane</keyword>
<gene>
    <name evidence="2" type="ORF">METZ01_LOCUS474691</name>
</gene>
<name>A0A383BNV9_9ZZZZ</name>
<dbReference type="InterPro" id="IPR005133">
    <property type="entry name" value="PhaG_MnhG_YufB"/>
</dbReference>
<dbReference type="GO" id="GO:0015385">
    <property type="term" value="F:sodium:proton antiporter activity"/>
    <property type="evidence" value="ECO:0007669"/>
    <property type="project" value="TreeGrafter"/>
</dbReference>
<evidence type="ECO:0000256" key="1">
    <source>
        <dbReference type="SAM" id="Phobius"/>
    </source>
</evidence>
<dbReference type="AlphaFoldDB" id="A0A383BNV9"/>
<evidence type="ECO:0008006" key="3">
    <source>
        <dbReference type="Google" id="ProtNLM"/>
    </source>
</evidence>
<feature type="transmembrane region" description="Helical" evidence="1">
    <location>
        <begin position="7"/>
        <end position="28"/>
    </location>
</feature>
<keyword evidence="1" id="KW-1133">Transmembrane helix</keyword>
<dbReference type="EMBL" id="UINC01202164">
    <property type="protein sequence ID" value="SVE21837.1"/>
    <property type="molecule type" value="Genomic_DNA"/>
</dbReference>
<evidence type="ECO:0000313" key="2">
    <source>
        <dbReference type="EMBL" id="SVE21837.1"/>
    </source>
</evidence>
<dbReference type="PANTHER" id="PTHR34703:SF1">
    <property type="entry name" value="ANTIPORTER SUBUNIT MNHG2-RELATED"/>
    <property type="match status" value="1"/>
</dbReference>
<keyword evidence="1" id="KW-0472">Membrane</keyword>
<proteinExistence type="predicted"/>